<dbReference type="VEuPathDB" id="ToxoDB:CSUI_010570"/>
<dbReference type="RefSeq" id="XP_067917353.1">
    <property type="nucleotide sequence ID" value="XM_068070673.1"/>
</dbReference>
<sequence length="53" mass="6099">MYESSLERASPVLSDNVLVFLFFSLHLYPSLSNGFLFSFSLSLSYFSDCFEFP</sequence>
<comment type="caution">
    <text evidence="2">The sequence shown here is derived from an EMBL/GenBank/DDBJ whole genome shotgun (WGS) entry which is preliminary data.</text>
</comment>
<dbReference type="GeneID" id="94433884"/>
<proteinExistence type="predicted"/>
<reference evidence="2 3" key="1">
    <citation type="journal article" date="2017" name="Int. J. Parasitol.">
        <title>The genome of the protozoan parasite Cystoisospora suis and a reverse vaccinology approach to identify vaccine candidates.</title>
        <authorList>
            <person name="Palmieri N."/>
            <person name="Shrestha A."/>
            <person name="Ruttkowski B."/>
            <person name="Beck T."/>
            <person name="Vogl C."/>
            <person name="Tomley F."/>
            <person name="Blake D.P."/>
            <person name="Joachim A."/>
        </authorList>
    </citation>
    <scope>NUCLEOTIDE SEQUENCE [LARGE SCALE GENOMIC DNA]</scope>
    <source>
        <strain evidence="2 3">Wien I</strain>
    </source>
</reference>
<gene>
    <name evidence="2" type="ORF">CSUI_010570</name>
</gene>
<keyword evidence="1" id="KW-1133">Transmembrane helix</keyword>
<dbReference type="EMBL" id="MIGC01007758">
    <property type="protein sequence ID" value="PHJ15621.1"/>
    <property type="molecule type" value="Genomic_DNA"/>
</dbReference>
<evidence type="ECO:0000313" key="3">
    <source>
        <dbReference type="Proteomes" id="UP000221165"/>
    </source>
</evidence>
<keyword evidence="1" id="KW-0812">Transmembrane</keyword>
<dbReference type="Proteomes" id="UP000221165">
    <property type="component" value="Unassembled WGS sequence"/>
</dbReference>
<keyword evidence="1" id="KW-0472">Membrane</keyword>
<keyword evidence="3" id="KW-1185">Reference proteome</keyword>
<dbReference type="AlphaFoldDB" id="A0A2C6JAK6"/>
<protein>
    <submittedName>
        <fullName evidence="2">Uncharacterized protein</fullName>
    </submittedName>
</protein>
<organism evidence="2 3">
    <name type="scientific">Cystoisospora suis</name>
    <dbReference type="NCBI Taxonomy" id="483139"/>
    <lineage>
        <taxon>Eukaryota</taxon>
        <taxon>Sar</taxon>
        <taxon>Alveolata</taxon>
        <taxon>Apicomplexa</taxon>
        <taxon>Conoidasida</taxon>
        <taxon>Coccidia</taxon>
        <taxon>Eucoccidiorida</taxon>
        <taxon>Eimeriorina</taxon>
        <taxon>Sarcocystidae</taxon>
        <taxon>Cystoisospora</taxon>
    </lineage>
</organism>
<feature type="transmembrane region" description="Helical" evidence="1">
    <location>
        <begin position="12"/>
        <end position="31"/>
    </location>
</feature>
<accession>A0A2C6JAK6</accession>
<evidence type="ECO:0000313" key="2">
    <source>
        <dbReference type="EMBL" id="PHJ15621.1"/>
    </source>
</evidence>
<evidence type="ECO:0000256" key="1">
    <source>
        <dbReference type="SAM" id="Phobius"/>
    </source>
</evidence>
<name>A0A2C6JAK6_9APIC</name>